<comment type="caution">
    <text evidence="8">The sequence shown here is derived from an EMBL/GenBank/DDBJ whole genome shotgun (WGS) entry which is preliminary data.</text>
</comment>
<dbReference type="InterPro" id="IPR001915">
    <property type="entry name" value="Peptidase_M48"/>
</dbReference>
<evidence type="ECO:0000256" key="5">
    <source>
        <dbReference type="ARBA" id="ARBA00023049"/>
    </source>
</evidence>
<dbReference type="CDD" id="cd07331">
    <property type="entry name" value="M48C_Oma1_like"/>
    <property type="match status" value="1"/>
</dbReference>
<evidence type="ECO:0000313" key="9">
    <source>
        <dbReference type="Proteomes" id="UP000325255"/>
    </source>
</evidence>
<evidence type="ECO:0000313" key="8">
    <source>
        <dbReference type="EMBL" id="KAA5611079.1"/>
    </source>
</evidence>
<keyword evidence="1 6" id="KW-0645">Protease</keyword>
<gene>
    <name evidence="8" type="ORF">F1189_15900</name>
</gene>
<keyword evidence="4 6" id="KW-0862">Zinc</keyword>
<evidence type="ECO:0000256" key="3">
    <source>
        <dbReference type="ARBA" id="ARBA00022801"/>
    </source>
</evidence>
<sequence>MCFFCFRGFTRRNLLGLATLAALPGCDDGLPVNLVSEATVRKLGLETWSRMRAQIPASTDASRQQLLGRVADRLLTAAGENADAWDIVLFARPDINAFALPGKRIGVFEGLFRVAVSPDQLAAVIGHEIGHVQANHAQERMNVAVAKDLGLKAIAAALNLTELRYANQIAAIMGAGVELGLLLPYSRRQELEADRLGLVSMARAEFDPGAAITLWRRMDQMVPRTGPTFLATHPAPAQRIAALEDMLKRIDRPPP</sequence>
<accession>A0A5M6IT49</accession>
<feature type="domain" description="Peptidase M48" evidence="7">
    <location>
        <begin position="63"/>
        <end position="246"/>
    </location>
</feature>
<keyword evidence="5 6" id="KW-0482">Metalloprotease</keyword>
<dbReference type="GO" id="GO:0004222">
    <property type="term" value="F:metalloendopeptidase activity"/>
    <property type="evidence" value="ECO:0007669"/>
    <property type="project" value="InterPro"/>
</dbReference>
<proteinExistence type="inferred from homology"/>
<dbReference type="AlphaFoldDB" id="A0A5M6IT49"/>
<name>A0A5M6IT49_9PROT</name>
<dbReference type="Proteomes" id="UP000325255">
    <property type="component" value="Unassembled WGS sequence"/>
</dbReference>
<comment type="cofactor">
    <cofactor evidence="6">
        <name>Zn(2+)</name>
        <dbReference type="ChEBI" id="CHEBI:29105"/>
    </cofactor>
    <text evidence="6">Binds 1 zinc ion per subunit.</text>
</comment>
<evidence type="ECO:0000256" key="1">
    <source>
        <dbReference type="ARBA" id="ARBA00022670"/>
    </source>
</evidence>
<protein>
    <submittedName>
        <fullName evidence="8">M48 family metallopeptidase</fullName>
    </submittedName>
</protein>
<dbReference type="EMBL" id="VWPK01000024">
    <property type="protein sequence ID" value="KAA5611079.1"/>
    <property type="molecule type" value="Genomic_DNA"/>
</dbReference>
<comment type="similarity">
    <text evidence="6">Belongs to the peptidase M48 family.</text>
</comment>
<organism evidence="8 9">
    <name type="scientific">Rhodovastum atsumiense</name>
    <dbReference type="NCBI Taxonomy" id="504468"/>
    <lineage>
        <taxon>Bacteria</taxon>
        <taxon>Pseudomonadati</taxon>
        <taxon>Pseudomonadota</taxon>
        <taxon>Alphaproteobacteria</taxon>
        <taxon>Acetobacterales</taxon>
        <taxon>Acetobacteraceae</taxon>
        <taxon>Rhodovastum</taxon>
    </lineage>
</organism>
<dbReference type="GO" id="GO:0016020">
    <property type="term" value="C:membrane"/>
    <property type="evidence" value="ECO:0007669"/>
    <property type="project" value="TreeGrafter"/>
</dbReference>
<reference evidence="8 9" key="1">
    <citation type="submission" date="2019-09" db="EMBL/GenBank/DDBJ databases">
        <title>Genome sequence of Rhodovastum atsumiense, a diverse member of the Acetobacteraceae family of non-sulfur purple photosynthetic bacteria.</title>
        <authorList>
            <person name="Meyer T."/>
            <person name="Kyndt J."/>
        </authorList>
    </citation>
    <scope>NUCLEOTIDE SEQUENCE [LARGE SCALE GENOMIC DNA]</scope>
    <source>
        <strain evidence="8 9">DSM 21279</strain>
    </source>
</reference>
<keyword evidence="2" id="KW-0479">Metal-binding</keyword>
<dbReference type="InterPro" id="IPR051156">
    <property type="entry name" value="Mito/Outer_Membr_Metalloprot"/>
</dbReference>
<dbReference type="Gene3D" id="3.30.2010.10">
    <property type="entry name" value="Metalloproteases ('zincins'), catalytic domain"/>
    <property type="match status" value="1"/>
</dbReference>
<evidence type="ECO:0000259" key="7">
    <source>
        <dbReference type="Pfam" id="PF01435"/>
    </source>
</evidence>
<dbReference type="GO" id="GO:0046872">
    <property type="term" value="F:metal ion binding"/>
    <property type="evidence" value="ECO:0007669"/>
    <property type="project" value="UniProtKB-KW"/>
</dbReference>
<dbReference type="OrthoDB" id="9810445at2"/>
<dbReference type="RefSeq" id="WP_150041818.1">
    <property type="nucleotide sequence ID" value="NZ_OW485601.1"/>
</dbReference>
<evidence type="ECO:0000256" key="2">
    <source>
        <dbReference type="ARBA" id="ARBA00022723"/>
    </source>
</evidence>
<keyword evidence="9" id="KW-1185">Reference proteome</keyword>
<evidence type="ECO:0000256" key="4">
    <source>
        <dbReference type="ARBA" id="ARBA00022833"/>
    </source>
</evidence>
<dbReference type="PANTHER" id="PTHR22726">
    <property type="entry name" value="METALLOENDOPEPTIDASE OMA1"/>
    <property type="match status" value="1"/>
</dbReference>
<keyword evidence="3 6" id="KW-0378">Hydrolase</keyword>
<evidence type="ECO:0000256" key="6">
    <source>
        <dbReference type="RuleBase" id="RU003983"/>
    </source>
</evidence>
<dbReference type="Pfam" id="PF01435">
    <property type="entry name" value="Peptidase_M48"/>
    <property type="match status" value="1"/>
</dbReference>
<dbReference type="PANTHER" id="PTHR22726:SF24">
    <property type="entry name" value="M48 FAMILY METALLOPEPTIDASE"/>
    <property type="match status" value="1"/>
</dbReference>
<dbReference type="GO" id="GO:0051603">
    <property type="term" value="P:proteolysis involved in protein catabolic process"/>
    <property type="evidence" value="ECO:0007669"/>
    <property type="project" value="TreeGrafter"/>
</dbReference>